<accession>A0AAD9HRU6</accession>
<dbReference type="AlphaFoldDB" id="A0AAD9HRU6"/>
<feature type="transmembrane region" description="Helical" evidence="1">
    <location>
        <begin position="20"/>
        <end position="39"/>
    </location>
</feature>
<comment type="caution">
    <text evidence="2">The sequence shown here is derived from an EMBL/GenBank/DDBJ whole genome shotgun (WGS) entry which is preliminary data.</text>
</comment>
<dbReference type="EMBL" id="MU842816">
    <property type="protein sequence ID" value="KAK2034111.1"/>
    <property type="molecule type" value="Genomic_DNA"/>
</dbReference>
<organism evidence="2 3">
    <name type="scientific">Colletotrichum zoysiae</name>
    <dbReference type="NCBI Taxonomy" id="1216348"/>
    <lineage>
        <taxon>Eukaryota</taxon>
        <taxon>Fungi</taxon>
        <taxon>Dikarya</taxon>
        <taxon>Ascomycota</taxon>
        <taxon>Pezizomycotina</taxon>
        <taxon>Sordariomycetes</taxon>
        <taxon>Hypocreomycetidae</taxon>
        <taxon>Glomerellales</taxon>
        <taxon>Glomerellaceae</taxon>
        <taxon>Colletotrichum</taxon>
        <taxon>Colletotrichum graminicola species complex</taxon>
    </lineage>
</organism>
<proteinExistence type="predicted"/>
<keyword evidence="1" id="KW-1133">Transmembrane helix</keyword>
<evidence type="ECO:0000313" key="2">
    <source>
        <dbReference type="EMBL" id="KAK2034111.1"/>
    </source>
</evidence>
<evidence type="ECO:0000256" key="1">
    <source>
        <dbReference type="SAM" id="Phobius"/>
    </source>
</evidence>
<gene>
    <name evidence="2" type="ORF">LX32DRAFT_634533</name>
</gene>
<name>A0AAD9HRU6_9PEZI</name>
<evidence type="ECO:0000313" key="3">
    <source>
        <dbReference type="Proteomes" id="UP001232148"/>
    </source>
</evidence>
<protein>
    <submittedName>
        <fullName evidence="2">Uncharacterized protein</fullName>
    </submittedName>
</protein>
<keyword evidence="3" id="KW-1185">Reference proteome</keyword>
<reference evidence="2" key="1">
    <citation type="submission" date="2021-06" db="EMBL/GenBank/DDBJ databases">
        <title>Comparative genomics, transcriptomics and evolutionary studies reveal genomic signatures of adaptation to plant cell wall in hemibiotrophic fungi.</title>
        <authorList>
            <consortium name="DOE Joint Genome Institute"/>
            <person name="Baroncelli R."/>
            <person name="Diaz J.F."/>
            <person name="Benocci T."/>
            <person name="Peng M."/>
            <person name="Battaglia E."/>
            <person name="Haridas S."/>
            <person name="Andreopoulos W."/>
            <person name="Labutti K."/>
            <person name="Pangilinan J."/>
            <person name="Floch G.L."/>
            <person name="Makela M.R."/>
            <person name="Henrissat B."/>
            <person name="Grigoriev I.V."/>
            <person name="Crouch J.A."/>
            <person name="De Vries R.P."/>
            <person name="Sukno S.A."/>
            <person name="Thon M.R."/>
        </authorList>
    </citation>
    <scope>NUCLEOTIDE SEQUENCE</scope>
    <source>
        <strain evidence="2">MAFF235873</strain>
    </source>
</reference>
<sequence>MEDTQIDAFFPSCHIQIRHYILIFLALIIHVPSNAMRCYKCVRACVRASERTHPPPFLASPALNALGE</sequence>
<keyword evidence="1" id="KW-0812">Transmembrane</keyword>
<keyword evidence="1" id="KW-0472">Membrane</keyword>
<dbReference type="Proteomes" id="UP001232148">
    <property type="component" value="Unassembled WGS sequence"/>
</dbReference>